<accession>A0A977KY03</accession>
<proteinExistence type="predicted"/>
<organism evidence="1">
    <name type="scientific">Woronichinia naegeliana WA131</name>
    <dbReference type="NCBI Taxonomy" id="2824559"/>
    <lineage>
        <taxon>Bacteria</taxon>
        <taxon>Bacillati</taxon>
        <taxon>Cyanobacteriota</taxon>
        <taxon>Cyanophyceae</taxon>
        <taxon>Synechococcales</taxon>
        <taxon>Coelosphaeriaceae</taxon>
        <taxon>Woronichinia</taxon>
    </lineage>
</organism>
<dbReference type="SUPFAM" id="SSF51197">
    <property type="entry name" value="Clavaminate synthase-like"/>
    <property type="match status" value="1"/>
</dbReference>
<gene>
    <name evidence="1" type="ORF">KA717_37395</name>
</gene>
<evidence type="ECO:0008006" key="2">
    <source>
        <dbReference type="Google" id="ProtNLM"/>
    </source>
</evidence>
<reference evidence="1" key="1">
    <citation type="submission" date="2021-04" db="EMBL/GenBank/DDBJ databases">
        <title>Genome sequence of Woronichinia naegeliana from Washington state freshwater lake bloom.</title>
        <authorList>
            <person name="Dreher T.W."/>
        </authorList>
    </citation>
    <scope>NUCLEOTIDE SEQUENCE</scope>
    <source>
        <strain evidence="1">WA131</strain>
    </source>
</reference>
<dbReference type="EMBL" id="CP073041">
    <property type="protein sequence ID" value="UXE61026.1"/>
    <property type="molecule type" value="Genomic_DNA"/>
</dbReference>
<dbReference type="Gene3D" id="2.60.120.620">
    <property type="entry name" value="q2cbj1_9rhob like domain"/>
    <property type="match status" value="1"/>
</dbReference>
<dbReference type="AlphaFoldDB" id="A0A977KY03"/>
<dbReference type="KEGG" id="wna:KA717_37395"/>
<dbReference type="InterPro" id="IPR008775">
    <property type="entry name" value="Phytyl_CoA_dOase-like"/>
</dbReference>
<evidence type="ECO:0000313" key="1">
    <source>
        <dbReference type="EMBL" id="UXE61026.1"/>
    </source>
</evidence>
<dbReference type="GO" id="GO:0016706">
    <property type="term" value="F:2-oxoglutarate-dependent dioxygenase activity"/>
    <property type="evidence" value="ECO:0007669"/>
    <property type="project" value="UniProtKB-ARBA"/>
</dbReference>
<dbReference type="Proteomes" id="UP001065613">
    <property type="component" value="Chromosome"/>
</dbReference>
<protein>
    <recommendedName>
        <fullName evidence="2">Phytanoyl-CoA dioxygenase</fullName>
    </recommendedName>
</protein>
<sequence length="282" mass="32079">MSFNYLEPTILLKDSFVILKNLLTEDEVTKLRKTLETYFSHHGVKMFGGISQPNAAVLIRELDWIFSHPKIIDALKNLLHNEKLMFTSHCDIHSGIVTGWHKDDGTSSDKTNLGYFDCLTYDVEDCQVYKVAIYLQDHVNNLAGLNVKPGSHKIASTEAGEEISLKTRVGDVIIFDVRLTHSGQSDILPIPWLRKPLTLIRKLFGSNLDQPIKSAYEHFSGTKMSIFFTFGYSNDWTVAFAKNNMKRQLKQNQSSQVFLPSNTKEKLLAEDVLLAEDYFTDL</sequence>
<name>A0A977KY03_9CYAN</name>
<dbReference type="Pfam" id="PF05721">
    <property type="entry name" value="PhyH"/>
    <property type="match status" value="1"/>
</dbReference>